<dbReference type="GO" id="GO:0004806">
    <property type="term" value="F:triacylglycerol lipase activity"/>
    <property type="evidence" value="ECO:0007669"/>
    <property type="project" value="TreeGrafter"/>
</dbReference>
<dbReference type="GO" id="GO:0019433">
    <property type="term" value="P:triglyceride catabolic process"/>
    <property type="evidence" value="ECO:0007669"/>
    <property type="project" value="TreeGrafter"/>
</dbReference>
<protein>
    <submittedName>
        <fullName evidence="4">GDSL-like Lipase/Acylhydrolase family protein</fullName>
    </submittedName>
</protein>
<evidence type="ECO:0000256" key="1">
    <source>
        <dbReference type="PIRSR" id="PIRSR637460-1"/>
    </source>
</evidence>
<keyword evidence="2" id="KW-1015">Disulfide bond</keyword>
<evidence type="ECO:0000256" key="3">
    <source>
        <dbReference type="SAM" id="MobiDB-lite"/>
    </source>
</evidence>
<keyword evidence="5" id="KW-1185">Reference proteome</keyword>
<accession>A0A239NBL2</accession>
<feature type="disulfide bond" evidence="2">
    <location>
        <begin position="1039"/>
        <end position="1079"/>
    </location>
</feature>
<dbReference type="InterPro" id="IPR036514">
    <property type="entry name" value="SGNH_hydro_sf"/>
</dbReference>
<reference evidence="4 5" key="1">
    <citation type="submission" date="2017-06" db="EMBL/GenBank/DDBJ databases">
        <authorList>
            <person name="Kim H.J."/>
            <person name="Triplett B.A."/>
        </authorList>
    </citation>
    <scope>NUCLEOTIDE SEQUENCE [LARGE SCALE GENOMIC DNA]</scope>
    <source>
        <strain evidence="4 5">CGMCC 4.5593</strain>
    </source>
</reference>
<dbReference type="SUPFAM" id="SSF52266">
    <property type="entry name" value="SGNH hydrolase"/>
    <property type="match status" value="1"/>
</dbReference>
<proteinExistence type="predicted"/>
<feature type="region of interest" description="Disordered" evidence="3">
    <location>
        <begin position="378"/>
        <end position="402"/>
    </location>
</feature>
<dbReference type="InterPro" id="IPR037460">
    <property type="entry name" value="SEST-like"/>
</dbReference>
<dbReference type="EMBL" id="FZPH01000008">
    <property type="protein sequence ID" value="SNT51638.1"/>
    <property type="molecule type" value="Genomic_DNA"/>
</dbReference>
<evidence type="ECO:0000313" key="5">
    <source>
        <dbReference type="Proteomes" id="UP000198362"/>
    </source>
</evidence>
<dbReference type="Gene3D" id="3.40.50.1110">
    <property type="entry name" value="SGNH hydrolase"/>
    <property type="match status" value="1"/>
</dbReference>
<name>A0A239NBL2_9ACTN</name>
<dbReference type="PANTHER" id="PTHR37981">
    <property type="entry name" value="LIPASE 2"/>
    <property type="match status" value="1"/>
</dbReference>
<evidence type="ECO:0000313" key="4">
    <source>
        <dbReference type="EMBL" id="SNT51638.1"/>
    </source>
</evidence>
<dbReference type="PANTHER" id="PTHR37981:SF1">
    <property type="entry name" value="SGNH HYDROLASE-TYPE ESTERASE DOMAIN-CONTAINING PROTEIN"/>
    <property type="match status" value="1"/>
</dbReference>
<dbReference type="CDD" id="cd01823">
    <property type="entry name" value="SEST_like"/>
    <property type="match status" value="1"/>
</dbReference>
<sequence length="1337" mass="142687">MRSKLLRPLVAGLCGVTLGLTGVPVPDGAAAKPPAPSPAAPQAIAPDRIADPDRTLGAGWRTSDDRSVVTSGDETGLHVLVADRKAGYRWRTAATLAEPGFETDQWIGNACVTGSGRRAVVVYAPRQFTNDTTLMQRGGFAAVVDLSTGAVSKLAENVSLAYHNPGCGAGETATLSRLEQQKIDAPAATWVGVLDTAKATWVRALRSGGQLTSILPVGADLVGVRGYSLVKLLGDGKVTTLAELSGSPHRLVADGPTGVALQVKDGANVSFHRYVGGRDSIIGSAPSGTVRLRGGGGGRVFAVGGKATQRLSRGLPTTWKAVDAQPDSEVSTTGAFVVTYAATGKEAAGNVKADRPDGQADPVTIAGRLTDGSKLRFSTTPAEDAAGRLPSPTLGGSRAKQPAGRVGALADYSTTTWDPDASCAVWRNDPKIQVFQPSPKQVEWAADLAVRGQLTFQRPANWLNNGMPAYSPQGYFPPLALSGGGQVPAQIMLGIMAQESNHMQASFHAVDGEAGNPLTSLGYYGIESGDRDGAMRIDWSKTDCGYGVGQVTSGMFKADTGRTIAGVVWDANKQKAVALDYATNVSAALRILQDKWNQTRSAGLIANNGAASFLENWWFALWAYNTGFYPRDAGAPNEPWGVGWANNVANQDYPPDRQMFLTAPLDVPAEGDEPAYDDEGGYDNAKHPNHWAYPERVIGFAYTSLRRYNYADEEWQSTYVPADGTHAIQAQPGRFTFCTAANSCDPAAQETPDDYPGTKPGPCLREDLRCWWGGPASWVECATICGVEKRTYTSVEPRPLIESMYPTPTNGDGSCKVDGLPSGARIIDDISTSVAMGSGGCEPTFTKGGSFEFTFGSATGPQGSTIYPAKVDFHQIGAGFGGHFWFAHTMNNESVNRPVKVTGKWTINPTNAWTRVYVHVPDHGAHTGQADYQIYRPGATTPSAHRAIPTRHEANTWLDIGVFDFRGTSSPRIELSNVTQNGSFLHDIAWDAVAVEPLAAKPRHFVVAMGDSYSSGEGNFDYSRVSDQYGEDPANKDACRRSPRAWSRKVVIPNTPGGATLGSLADGHNSAVDFHHVACAGAQTHNLMSTTTLTGAPAPVSQRNKPPAGTQGELTQLDQGFVDANTTLVLLQIGGNDAGWSDVVNACFFNDCLDPSFRFDKEEIPELKNLPLTQLVPRKLHDWVQPDVRRVIREIKERAPNAWIIMPGYPKIFNDGSSVGGEILGQEFLISGDEVTWLNQAAGTAAAELLYSDLPNKINSIDVRADFDGRGVGGLSSLERWLNPIVPGEFPCLLFPDDDGEKCGEYVGEGTMHPNPAGHQGYATAVSSRMGVLPYTW</sequence>
<organism evidence="4 5">
    <name type="scientific">Asanoa hainanensis</name>
    <dbReference type="NCBI Taxonomy" id="560556"/>
    <lineage>
        <taxon>Bacteria</taxon>
        <taxon>Bacillati</taxon>
        <taxon>Actinomycetota</taxon>
        <taxon>Actinomycetes</taxon>
        <taxon>Micromonosporales</taxon>
        <taxon>Micromonosporaceae</taxon>
        <taxon>Asanoa</taxon>
    </lineage>
</organism>
<evidence type="ECO:0000256" key="2">
    <source>
        <dbReference type="PIRSR" id="PIRSR637460-2"/>
    </source>
</evidence>
<dbReference type="Proteomes" id="UP000198362">
    <property type="component" value="Unassembled WGS sequence"/>
</dbReference>
<gene>
    <name evidence="4" type="ORF">SAMN05421812_10843</name>
</gene>
<feature type="active site" description="Nucleophile" evidence="1">
    <location>
        <position position="1012"/>
    </location>
</feature>
<keyword evidence="4" id="KW-0378">Hydrolase</keyword>
<feature type="active site" evidence="1">
    <location>
        <position position="1313"/>
    </location>
</feature>